<dbReference type="Proteomes" id="UP000675379">
    <property type="component" value="Unassembled WGS sequence"/>
</dbReference>
<dbReference type="EMBL" id="JAGSCS010000013">
    <property type="protein sequence ID" value="MBR0576665.1"/>
    <property type="molecule type" value="Genomic_DNA"/>
</dbReference>
<protein>
    <submittedName>
        <fullName evidence="2">N-acetyltransferase</fullName>
    </submittedName>
</protein>
<comment type="caution">
    <text evidence="2">The sequence shown here is derived from an EMBL/GenBank/DDBJ whole genome shotgun (WGS) entry which is preliminary data.</text>
</comment>
<dbReference type="Pfam" id="PF00583">
    <property type="entry name" value="Acetyltransf_1"/>
    <property type="match status" value="1"/>
</dbReference>
<dbReference type="CDD" id="cd04301">
    <property type="entry name" value="NAT_SF"/>
    <property type="match status" value="1"/>
</dbReference>
<feature type="domain" description="N-acetyltransferase" evidence="1">
    <location>
        <begin position="3"/>
        <end position="158"/>
    </location>
</feature>
<dbReference type="Gene3D" id="3.40.630.30">
    <property type="match status" value="1"/>
</dbReference>
<dbReference type="PROSITE" id="PS51186">
    <property type="entry name" value="GNAT"/>
    <property type="match status" value="1"/>
</dbReference>
<dbReference type="InterPro" id="IPR000182">
    <property type="entry name" value="GNAT_dom"/>
</dbReference>
<gene>
    <name evidence="2" type="ORF">KCG48_09975</name>
</gene>
<reference evidence="2" key="1">
    <citation type="submission" date="2021-04" db="EMBL/GenBank/DDBJ databases">
        <title>Proteiniclasticum sedimins sp. nov., an obligate anaerobic bacterium isolated from anaerobic sludge.</title>
        <authorList>
            <person name="Liu J."/>
        </authorList>
    </citation>
    <scope>NUCLEOTIDE SEQUENCE</scope>
    <source>
        <strain evidence="2">BAD-10</strain>
    </source>
</reference>
<evidence type="ECO:0000259" key="1">
    <source>
        <dbReference type="PROSITE" id="PS51186"/>
    </source>
</evidence>
<evidence type="ECO:0000313" key="2">
    <source>
        <dbReference type="EMBL" id="MBR0576665.1"/>
    </source>
</evidence>
<dbReference type="GO" id="GO:0016747">
    <property type="term" value="F:acyltransferase activity, transferring groups other than amino-acyl groups"/>
    <property type="evidence" value="ECO:0007669"/>
    <property type="project" value="InterPro"/>
</dbReference>
<dbReference type="InterPro" id="IPR016181">
    <property type="entry name" value="Acyl_CoA_acyltransferase"/>
</dbReference>
<organism evidence="2 3">
    <name type="scientific">Proteiniclasticum sediminis</name>
    <dbReference type="NCBI Taxonomy" id="2804028"/>
    <lineage>
        <taxon>Bacteria</taxon>
        <taxon>Bacillati</taxon>
        <taxon>Bacillota</taxon>
        <taxon>Clostridia</taxon>
        <taxon>Eubacteriales</taxon>
        <taxon>Clostridiaceae</taxon>
        <taxon>Proteiniclasticum</taxon>
    </lineage>
</organism>
<name>A0A941CPU0_9CLOT</name>
<proteinExistence type="predicted"/>
<sequence length="197" mass="22529">MDIIIRHEEEEDYLQVENLIREAFYNIYKPGCEEHLIAHRLRQSEAFVPELDLLVTLDDEIIGQILYTRARVEDEDGHNHTVLCFGPVSVHPRHQKRGVGRKLIETSMDLAWALGYKGIVLYGSPLYYHQFGFKDASAFGITTEEGENFEAFMAVELKPGALDGVHGRFYPDPAFTVTPEDVVEFERSRAFPDLAQD</sequence>
<evidence type="ECO:0000313" key="3">
    <source>
        <dbReference type="Proteomes" id="UP000675379"/>
    </source>
</evidence>
<dbReference type="AlphaFoldDB" id="A0A941CPU0"/>
<keyword evidence="3" id="KW-1185">Reference proteome</keyword>
<accession>A0A941CPU0</accession>
<dbReference type="SUPFAM" id="SSF55729">
    <property type="entry name" value="Acyl-CoA N-acyltransferases (Nat)"/>
    <property type="match status" value="1"/>
</dbReference>
<dbReference type="RefSeq" id="WP_211801926.1">
    <property type="nucleotide sequence ID" value="NZ_JAGSCS010000013.1"/>
</dbReference>